<comment type="caution">
    <text evidence="2">The sequence shown here is derived from an EMBL/GenBank/DDBJ whole genome shotgun (WGS) entry which is preliminary data.</text>
</comment>
<evidence type="ECO:0000313" key="3">
    <source>
        <dbReference type="Proteomes" id="UP000011666"/>
    </source>
</evidence>
<feature type="compositionally biased region" description="Polar residues" evidence="1">
    <location>
        <begin position="97"/>
        <end position="107"/>
    </location>
</feature>
<reference evidence="2 3" key="1">
    <citation type="submission" date="2013-01" db="EMBL/GenBank/DDBJ databases">
        <title>Whole genome shotgun sequence of Gordonia soli NBRC 108243.</title>
        <authorList>
            <person name="Isaki-Nakamura S."/>
            <person name="Hosoyama A."/>
            <person name="Tsuchikane K."/>
            <person name="Ando Y."/>
            <person name="Baba S."/>
            <person name="Ohji S."/>
            <person name="Hamada M."/>
            <person name="Tamura T."/>
            <person name="Yamazoe A."/>
            <person name="Yamazaki S."/>
            <person name="Fujita N."/>
        </authorList>
    </citation>
    <scope>NUCLEOTIDE SEQUENCE [LARGE SCALE GENOMIC DNA]</scope>
    <source>
        <strain evidence="2 3">NBRC 108243</strain>
    </source>
</reference>
<protein>
    <recommendedName>
        <fullName evidence="4">Tail assembly chaperone</fullName>
    </recommendedName>
</protein>
<dbReference type="Proteomes" id="UP000011666">
    <property type="component" value="Unassembled WGS sequence"/>
</dbReference>
<dbReference type="AlphaFoldDB" id="M0QS90"/>
<feature type="compositionally biased region" description="Basic residues" evidence="1">
    <location>
        <begin position="108"/>
        <end position="121"/>
    </location>
</feature>
<name>M0QS90_9ACTN</name>
<gene>
    <name evidence="2" type="ORF">GS4_47_00220</name>
</gene>
<feature type="region of interest" description="Disordered" evidence="1">
    <location>
        <begin position="93"/>
        <end position="121"/>
    </location>
</feature>
<dbReference type="STRING" id="1223545.GS4_47_00220"/>
<proteinExistence type="predicted"/>
<evidence type="ECO:0000256" key="1">
    <source>
        <dbReference type="SAM" id="MobiDB-lite"/>
    </source>
</evidence>
<evidence type="ECO:0000313" key="2">
    <source>
        <dbReference type="EMBL" id="GAC71032.1"/>
    </source>
</evidence>
<sequence length="121" mass="13939">MADIDLNKLIAQRADARGDDGKSTSFIFGEPPQEWTFRDPLMLDDDEKDDLNDLKFDVDIAAWYMGDDQFDKFVEAGGNSSIFFLAFREHMKREQATDQNGNPTRPNRSSRRMASKKSKQR</sequence>
<dbReference type="EMBL" id="BANX01000047">
    <property type="protein sequence ID" value="GAC71032.1"/>
    <property type="molecule type" value="Genomic_DNA"/>
</dbReference>
<accession>M0QS90</accession>
<keyword evidence="3" id="KW-1185">Reference proteome</keyword>
<dbReference type="RefSeq" id="WP_007625657.1">
    <property type="nucleotide sequence ID" value="NZ_BANX01000047.1"/>
</dbReference>
<dbReference type="OrthoDB" id="3627888at2"/>
<evidence type="ECO:0008006" key="4">
    <source>
        <dbReference type="Google" id="ProtNLM"/>
    </source>
</evidence>
<organism evidence="2 3">
    <name type="scientific">Gordonia soli NBRC 108243</name>
    <dbReference type="NCBI Taxonomy" id="1223545"/>
    <lineage>
        <taxon>Bacteria</taxon>
        <taxon>Bacillati</taxon>
        <taxon>Actinomycetota</taxon>
        <taxon>Actinomycetes</taxon>
        <taxon>Mycobacteriales</taxon>
        <taxon>Gordoniaceae</taxon>
        <taxon>Gordonia</taxon>
    </lineage>
</organism>